<protein>
    <submittedName>
        <fullName evidence="1">Uncharacterized protein</fullName>
    </submittedName>
</protein>
<dbReference type="EMBL" id="CAJOBE010018117">
    <property type="protein sequence ID" value="CAF4217277.1"/>
    <property type="molecule type" value="Genomic_DNA"/>
</dbReference>
<reference evidence="1" key="1">
    <citation type="submission" date="2021-02" db="EMBL/GenBank/DDBJ databases">
        <authorList>
            <person name="Nowell W R."/>
        </authorList>
    </citation>
    <scope>NUCLEOTIDE SEQUENCE</scope>
</reference>
<proteinExistence type="predicted"/>
<dbReference type="Gene3D" id="1.10.10.1070">
    <property type="entry name" value="Zinc finger, BED domain-containing"/>
    <property type="match status" value="1"/>
</dbReference>
<organism evidence="1 2">
    <name type="scientific">Rotaria sordida</name>
    <dbReference type="NCBI Taxonomy" id="392033"/>
    <lineage>
        <taxon>Eukaryota</taxon>
        <taxon>Metazoa</taxon>
        <taxon>Spiralia</taxon>
        <taxon>Gnathifera</taxon>
        <taxon>Rotifera</taxon>
        <taxon>Eurotatoria</taxon>
        <taxon>Bdelloidea</taxon>
        <taxon>Philodinida</taxon>
        <taxon>Philodinidae</taxon>
        <taxon>Rotaria</taxon>
    </lineage>
</organism>
<evidence type="ECO:0000313" key="2">
    <source>
        <dbReference type="Proteomes" id="UP000663874"/>
    </source>
</evidence>
<sequence>MASGNSTSSFPNTIFINDSSPPATTTFNNEQLKSKFKFTILDDINRKKDVNFRPMSIIDDPSLREICTHFYNLGAKNANRNMDIETLFQSRQTISRSIIDQAHHYRVELTELIKESIQNKSLTISPDMWSDRYRQISYLGLTVTYVDLHLKYYKFSMSCRDFPVELSKAGENISK</sequence>
<accession>A0A820CPH1</accession>
<feature type="non-terminal residue" evidence="1">
    <location>
        <position position="175"/>
    </location>
</feature>
<dbReference type="AlphaFoldDB" id="A0A820CPH1"/>
<evidence type="ECO:0000313" key="1">
    <source>
        <dbReference type="EMBL" id="CAF4217277.1"/>
    </source>
</evidence>
<comment type="caution">
    <text evidence="1">The sequence shown here is derived from an EMBL/GenBank/DDBJ whole genome shotgun (WGS) entry which is preliminary data.</text>
</comment>
<gene>
    <name evidence="1" type="ORF">FNK824_LOCUS37070</name>
</gene>
<dbReference type="Proteomes" id="UP000663874">
    <property type="component" value="Unassembled WGS sequence"/>
</dbReference>
<name>A0A820CPH1_9BILA</name>